<feature type="transmembrane region" description="Helical" evidence="6">
    <location>
        <begin position="283"/>
        <end position="305"/>
    </location>
</feature>
<dbReference type="GO" id="GO:0005886">
    <property type="term" value="C:plasma membrane"/>
    <property type="evidence" value="ECO:0007669"/>
    <property type="project" value="TreeGrafter"/>
</dbReference>
<dbReference type="InterPro" id="IPR017981">
    <property type="entry name" value="GPCR_2-like_7TM"/>
</dbReference>
<feature type="transmembrane region" description="Helical" evidence="6">
    <location>
        <begin position="430"/>
        <end position="451"/>
    </location>
</feature>
<feature type="transmembrane region" description="Helical" evidence="6">
    <location>
        <begin position="250"/>
        <end position="271"/>
    </location>
</feature>
<feature type="transmembrane region" description="Helical" evidence="6">
    <location>
        <begin position="216"/>
        <end position="238"/>
    </location>
</feature>
<dbReference type="Gene3D" id="1.20.1070.10">
    <property type="entry name" value="Rhodopsin 7-helix transmembrane proteins"/>
    <property type="match status" value="1"/>
</dbReference>
<dbReference type="CDD" id="cd15039">
    <property type="entry name" value="7tmB3_Methuselah-like"/>
    <property type="match status" value="1"/>
</dbReference>
<dbReference type="Proteomes" id="UP001075354">
    <property type="component" value="Chromosome 2"/>
</dbReference>
<feature type="region of interest" description="Disordered" evidence="5">
    <location>
        <begin position="104"/>
        <end position="154"/>
    </location>
</feature>
<dbReference type="InterPro" id="IPR000832">
    <property type="entry name" value="GPCR_2_secretin-like"/>
</dbReference>
<name>A0AAV7Y1R0_9NEOP</name>
<evidence type="ECO:0000313" key="8">
    <source>
        <dbReference type="EMBL" id="KAJ1531021.1"/>
    </source>
</evidence>
<dbReference type="EMBL" id="JAPTSV010000002">
    <property type="protein sequence ID" value="KAJ1531021.1"/>
    <property type="molecule type" value="Genomic_DNA"/>
</dbReference>
<dbReference type="PANTHER" id="PTHR47154">
    <property type="entry name" value="G-PROTEIN COUPLED RECEPTOR MTH-RELATED"/>
    <property type="match status" value="1"/>
</dbReference>
<feature type="transmembrane region" description="Helical" evidence="6">
    <location>
        <begin position="326"/>
        <end position="347"/>
    </location>
</feature>
<keyword evidence="3 6" id="KW-1133">Transmembrane helix</keyword>
<keyword evidence="9" id="KW-1185">Reference proteome</keyword>
<dbReference type="InterPro" id="IPR051384">
    <property type="entry name" value="Mth_GPCR"/>
</dbReference>
<evidence type="ECO:0000256" key="3">
    <source>
        <dbReference type="ARBA" id="ARBA00022989"/>
    </source>
</evidence>
<evidence type="ECO:0000256" key="1">
    <source>
        <dbReference type="ARBA" id="ARBA00004141"/>
    </source>
</evidence>
<feature type="compositionally biased region" description="Polar residues" evidence="5">
    <location>
        <begin position="1"/>
        <end position="10"/>
    </location>
</feature>
<evidence type="ECO:0000256" key="2">
    <source>
        <dbReference type="ARBA" id="ARBA00022692"/>
    </source>
</evidence>
<accession>A0AAV7Y1R0</accession>
<feature type="compositionally biased region" description="Basic and acidic residues" evidence="5">
    <location>
        <begin position="12"/>
        <end position="29"/>
    </location>
</feature>
<feature type="domain" description="G-protein coupled receptors family 2 profile 2" evidence="7">
    <location>
        <begin position="213"/>
        <end position="443"/>
    </location>
</feature>
<dbReference type="AlphaFoldDB" id="A0AAV7Y1R0"/>
<feature type="region of interest" description="Disordered" evidence="5">
    <location>
        <begin position="1"/>
        <end position="37"/>
    </location>
</feature>
<proteinExistence type="predicted"/>
<comment type="caution">
    <text evidence="8">The sequence shown here is derived from an EMBL/GenBank/DDBJ whole genome shotgun (WGS) entry which is preliminary data.</text>
</comment>
<keyword evidence="4 6" id="KW-0472">Membrane</keyword>
<organism evidence="8 9">
    <name type="scientific">Megalurothrips usitatus</name>
    <name type="common">bean blossom thrips</name>
    <dbReference type="NCBI Taxonomy" id="439358"/>
    <lineage>
        <taxon>Eukaryota</taxon>
        <taxon>Metazoa</taxon>
        <taxon>Ecdysozoa</taxon>
        <taxon>Arthropoda</taxon>
        <taxon>Hexapoda</taxon>
        <taxon>Insecta</taxon>
        <taxon>Pterygota</taxon>
        <taxon>Neoptera</taxon>
        <taxon>Paraneoptera</taxon>
        <taxon>Thysanoptera</taxon>
        <taxon>Terebrantia</taxon>
        <taxon>Thripoidea</taxon>
        <taxon>Thripidae</taxon>
        <taxon>Megalurothrips</taxon>
    </lineage>
</organism>
<keyword evidence="2 6" id="KW-0812">Transmembrane</keyword>
<dbReference type="PANTHER" id="PTHR47154:SF2">
    <property type="entry name" value="G-PROTEIN COUPLED RECEPTOR MTH-RELATED"/>
    <property type="match status" value="1"/>
</dbReference>
<evidence type="ECO:0000256" key="6">
    <source>
        <dbReference type="SAM" id="Phobius"/>
    </source>
</evidence>
<evidence type="ECO:0000259" key="7">
    <source>
        <dbReference type="PROSITE" id="PS50261"/>
    </source>
</evidence>
<dbReference type="GO" id="GO:0007166">
    <property type="term" value="P:cell surface receptor signaling pathway"/>
    <property type="evidence" value="ECO:0007669"/>
    <property type="project" value="InterPro"/>
</dbReference>
<protein>
    <recommendedName>
        <fullName evidence="7">G-protein coupled receptors family 2 profile 2 domain-containing protein</fullName>
    </recommendedName>
</protein>
<sequence>MPSNRSFTSHSCRHETRPVRCGRRLEKGSGSRRPRGSRVRILSASPSRRFWSAGRRLPVQVLPVRHVRALHRQPEGLRRRRRQRGLGAAGGHLLAGERQPAALGAGARQLDSGRQQAHGRPHDQVSVSVQGAAGHGPDSSRPHRPGPPLPRRLNPYEAEADAFQLLANGSLVTADEVWLPTEFCMELFNDTGTVLPLVVLRGASNASEVGMSIASVYPVGLMISLPFLVATFAVYAVFSELHNLHGKSLMCYVGVMTVSYTILTLVQNGVGANVQYFCLALGYAMHFSIMSCFFWLNVMCFDIWWTFSGFRAHSSSSMSDRDGRRFVLYSLYAWGVPLVMEAVMVALQACGHLLPASVIRPDIASSSCYLDTGGAAYRAYFLGPVGVLLLCNVGLFLHTAVRILQLRRETRALKSTESQRHSDERYRYNVYIKLFLIMGVNWVAEVLSGLYNHDLWAITDITNSLQLSDDVTLPGLPRASSSS</sequence>
<dbReference type="GO" id="GO:0008528">
    <property type="term" value="F:G protein-coupled peptide receptor activity"/>
    <property type="evidence" value="ECO:0007669"/>
    <property type="project" value="TreeGrafter"/>
</dbReference>
<reference evidence="8" key="1">
    <citation type="submission" date="2022-12" db="EMBL/GenBank/DDBJ databases">
        <title>Chromosome-level genome assembly of the bean flower thrips Megalurothrips usitatus.</title>
        <authorList>
            <person name="Ma L."/>
            <person name="Liu Q."/>
            <person name="Li H."/>
            <person name="Cai W."/>
        </authorList>
    </citation>
    <scope>NUCLEOTIDE SEQUENCE</scope>
    <source>
        <strain evidence="8">Cailab_2022a</strain>
    </source>
</reference>
<evidence type="ECO:0000313" key="9">
    <source>
        <dbReference type="Proteomes" id="UP001075354"/>
    </source>
</evidence>
<dbReference type="PROSITE" id="PS50261">
    <property type="entry name" value="G_PROTEIN_RECEP_F2_4"/>
    <property type="match status" value="1"/>
</dbReference>
<evidence type="ECO:0000256" key="4">
    <source>
        <dbReference type="ARBA" id="ARBA00023136"/>
    </source>
</evidence>
<evidence type="ECO:0000256" key="5">
    <source>
        <dbReference type="SAM" id="MobiDB-lite"/>
    </source>
</evidence>
<dbReference type="Pfam" id="PF00002">
    <property type="entry name" value="7tm_2"/>
    <property type="match status" value="1"/>
</dbReference>
<comment type="subcellular location">
    <subcellularLocation>
        <location evidence="1">Membrane</location>
        <topology evidence="1">Multi-pass membrane protein</topology>
    </subcellularLocation>
</comment>
<gene>
    <name evidence="8" type="ORF">ONE63_005852</name>
</gene>
<feature type="transmembrane region" description="Helical" evidence="6">
    <location>
        <begin position="379"/>
        <end position="401"/>
    </location>
</feature>